<gene>
    <name evidence="2" type="ORF">WG66_3762</name>
</gene>
<organism evidence="2 3">
    <name type="scientific">Moniliophthora roreri</name>
    <name type="common">Frosty pod rot fungus</name>
    <name type="synonym">Monilia roreri</name>
    <dbReference type="NCBI Taxonomy" id="221103"/>
    <lineage>
        <taxon>Eukaryota</taxon>
        <taxon>Fungi</taxon>
        <taxon>Dikarya</taxon>
        <taxon>Basidiomycota</taxon>
        <taxon>Agaricomycotina</taxon>
        <taxon>Agaricomycetes</taxon>
        <taxon>Agaricomycetidae</taxon>
        <taxon>Agaricales</taxon>
        <taxon>Marasmiineae</taxon>
        <taxon>Marasmiaceae</taxon>
        <taxon>Moniliophthora</taxon>
    </lineage>
</organism>
<dbReference type="AlphaFoldDB" id="A0A0W0G516"/>
<name>A0A0W0G516_MONRR</name>
<evidence type="ECO:0008006" key="4">
    <source>
        <dbReference type="Google" id="ProtNLM"/>
    </source>
</evidence>
<accession>A0A0W0G516</accession>
<evidence type="ECO:0000313" key="2">
    <source>
        <dbReference type="EMBL" id="KTB43654.1"/>
    </source>
</evidence>
<dbReference type="Proteomes" id="UP000054988">
    <property type="component" value="Unassembled WGS sequence"/>
</dbReference>
<sequence>MPQSLKCQFEARSDNRVTTSKEKETETVDRSSHEENVDNQGEGHRAMSLPLELVTLILESLDSQDAREVDFRSLQTLALVSRIWCRAAQAKLFCTIRIDCRASCQFWSRKFKHSPHLGEYVRFLYLSDPGDDCMGTPYLRTSPARFLVSALTRLQGLTVRNTIRWGPVEQRLVKGFRSVTVLAVLDGVGGMKGCRDIPDLFYALPNVHTLRLATPNPFKDFSPQYEAGVALQQRIPENGKPRQLRELQLIGADFSVEYFMWLTGPSFDLSTLTRLSLSWQKYRSWVGNGIYKPNFSCLDQFCRLTGRSVARLELPIPTRSYYRQDWLTSKLTSRDPLTVHLRRSRILASFTALRTISISPGDDYYDGSLPFLISSSVSLLGTLATPHRNLCRIILTAKLDVTLNIHDYQRIWGISQWKDLDELLSGDSFPTLSRVDLVVHIGCGRRRRVDISTMAPDQEPLLQDIRACLPRAVSKGVPEIEIQLYRAQSPESGSE</sequence>
<reference evidence="2 3" key="1">
    <citation type="submission" date="2015-12" db="EMBL/GenBank/DDBJ databases">
        <title>Draft genome sequence of Moniliophthora roreri, the causal agent of frosty pod rot of cacao.</title>
        <authorList>
            <person name="Aime M.C."/>
            <person name="Diaz-Valderrama J.R."/>
            <person name="Kijpornyongpan T."/>
            <person name="Phillips-Mora W."/>
        </authorList>
    </citation>
    <scope>NUCLEOTIDE SEQUENCE [LARGE SCALE GENOMIC DNA]</scope>
    <source>
        <strain evidence="2 3">MCA 2952</strain>
    </source>
</reference>
<feature type="region of interest" description="Disordered" evidence="1">
    <location>
        <begin position="11"/>
        <end position="42"/>
    </location>
</feature>
<comment type="caution">
    <text evidence="2">The sequence shown here is derived from an EMBL/GenBank/DDBJ whole genome shotgun (WGS) entry which is preliminary data.</text>
</comment>
<evidence type="ECO:0000313" key="3">
    <source>
        <dbReference type="Proteomes" id="UP000054988"/>
    </source>
</evidence>
<protein>
    <recommendedName>
        <fullName evidence="4">F-box domain-containing protein</fullName>
    </recommendedName>
</protein>
<evidence type="ECO:0000256" key="1">
    <source>
        <dbReference type="SAM" id="MobiDB-lite"/>
    </source>
</evidence>
<dbReference type="EMBL" id="LATX01001122">
    <property type="protein sequence ID" value="KTB43654.1"/>
    <property type="molecule type" value="Genomic_DNA"/>
</dbReference>
<proteinExistence type="predicted"/>